<protein>
    <submittedName>
        <fullName evidence="1">Uncharacterized protein</fullName>
    </submittedName>
</protein>
<reference evidence="1" key="1">
    <citation type="submission" date="2014-12" db="EMBL/GenBank/DDBJ databases">
        <title>Insight into the proteome of Arion vulgaris.</title>
        <authorList>
            <person name="Aradska J."/>
            <person name="Bulat T."/>
            <person name="Smidak R."/>
            <person name="Sarate P."/>
            <person name="Gangsoo J."/>
            <person name="Sialana F."/>
            <person name="Bilban M."/>
            <person name="Lubec G."/>
        </authorList>
    </citation>
    <scope>NUCLEOTIDE SEQUENCE</scope>
    <source>
        <tissue evidence="1">Skin</tissue>
    </source>
</reference>
<organism evidence="1">
    <name type="scientific">Arion vulgaris</name>
    <dbReference type="NCBI Taxonomy" id="1028688"/>
    <lineage>
        <taxon>Eukaryota</taxon>
        <taxon>Metazoa</taxon>
        <taxon>Spiralia</taxon>
        <taxon>Lophotrochozoa</taxon>
        <taxon>Mollusca</taxon>
        <taxon>Gastropoda</taxon>
        <taxon>Heterobranchia</taxon>
        <taxon>Euthyneura</taxon>
        <taxon>Panpulmonata</taxon>
        <taxon>Eupulmonata</taxon>
        <taxon>Stylommatophora</taxon>
        <taxon>Helicina</taxon>
        <taxon>Arionoidea</taxon>
        <taxon>Arionidae</taxon>
        <taxon>Arion</taxon>
    </lineage>
</organism>
<proteinExistence type="predicted"/>
<gene>
    <name evidence="1" type="primary">ORF39935</name>
</gene>
<dbReference type="EMBL" id="HACG01013762">
    <property type="protein sequence ID" value="CEK60627.1"/>
    <property type="molecule type" value="Transcribed_RNA"/>
</dbReference>
<dbReference type="AlphaFoldDB" id="A0A0B6YWV4"/>
<evidence type="ECO:0000313" key="1">
    <source>
        <dbReference type="EMBL" id="CEK60627.1"/>
    </source>
</evidence>
<name>A0A0B6YWV4_9EUPU</name>
<sequence length="81" mass="9412">MFNLERNSPAKFLMEVPEKSSTFTIQTLTLWKKSKTIHKELLRLKLSTTPLKMVPLFGNQPSTELLLRDTMSEKIHNKLPD</sequence>
<accession>A0A0B6YWV4</accession>
<feature type="non-terminal residue" evidence="1">
    <location>
        <position position="81"/>
    </location>
</feature>